<evidence type="ECO:0000313" key="6">
    <source>
        <dbReference type="Proteomes" id="UP000247099"/>
    </source>
</evidence>
<keyword evidence="3" id="KW-1133">Transmembrane helix</keyword>
<dbReference type="Proteomes" id="UP000247099">
    <property type="component" value="Unassembled WGS sequence"/>
</dbReference>
<proteinExistence type="predicted"/>
<organism evidence="5 6">
    <name type="scientific">Coraliomargarita sinensis</name>
    <dbReference type="NCBI Taxonomy" id="2174842"/>
    <lineage>
        <taxon>Bacteria</taxon>
        <taxon>Pseudomonadati</taxon>
        <taxon>Verrucomicrobiota</taxon>
        <taxon>Opitutia</taxon>
        <taxon>Puniceicoccales</taxon>
        <taxon>Coraliomargaritaceae</taxon>
        <taxon>Coraliomargarita</taxon>
    </lineage>
</organism>
<protein>
    <submittedName>
        <fullName evidence="5">Uncharacterized protein</fullName>
    </submittedName>
</protein>
<name>A0A317ZIQ9_9BACT</name>
<dbReference type="EMBL" id="QHJQ01000001">
    <property type="protein sequence ID" value="PXA05495.1"/>
    <property type="molecule type" value="Genomic_DNA"/>
</dbReference>
<evidence type="ECO:0000256" key="1">
    <source>
        <dbReference type="ARBA" id="ARBA00022475"/>
    </source>
</evidence>
<keyword evidence="2" id="KW-0812">Transmembrane</keyword>
<evidence type="ECO:0000256" key="2">
    <source>
        <dbReference type="ARBA" id="ARBA00022692"/>
    </source>
</evidence>
<reference evidence="5 6" key="1">
    <citation type="submission" date="2018-05" db="EMBL/GenBank/DDBJ databases">
        <title>Coraliomargarita sinensis sp. nov., isolated from a marine solar saltern.</title>
        <authorList>
            <person name="Zhou L.Y."/>
        </authorList>
    </citation>
    <scope>NUCLEOTIDE SEQUENCE [LARGE SCALE GENOMIC DNA]</scope>
    <source>
        <strain evidence="5 6">WN38</strain>
    </source>
</reference>
<gene>
    <name evidence="5" type="ORF">DDZ13_01090</name>
</gene>
<dbReference type="InterPro" id="IPR022853">
    <property type="entry name" value="FloA"/>
</dbReference>
<dbReference type="Pfam" id="PF12127">
    <property type="entry name" value="FloA"/>
    <property type="match status" value="1"/>
</dbReference>
<dbReference type="InParanoid" id="A0A317ZIQ9"/>
<accession>A0A317ZIQ9</accession>
<keyword evidence="1" id="KW-1003">Cell membrane</keyword>
<sequence length="125" mass="14097">MPVEVMRYRLSIPAQLCMMLRGSPVGKIKSELKKAERYNLELDGTALEAHYLAQGDITDLVDSLIFAQENGMKLSPMRAMAQQFILMHQGEIKLRDKLNALKGAGISDLDSYLTKESIQAERENR</sequence>
<evidence type="ECO:0000256" key="3">
    <source>
        <dbReference type="ARBA" id="ARBA00022989"/>
    </source>
</evidence>
<evidence type="ECO:0000256" key="4">
    <source>
        <dbReference type="ARBA" id="ARBA00023136"/>
    </source>
</evidence>
<dbReference type="AlphaFoldDB" id="A0A317ZIQ9"/>
<dbReference type="RefSeq" id="WP_110129574.1">
    <property type="nucleotide sequence ID" value="NZ_QHJQ01000001.1"/>
</dbReference>
<evidence type="ECO:0000313" key="5">
    <source>
        <dbReference type="EMBL" id="PXA05495.1"/>
    </source>
</evidence>
<comment type="caution">
    <text evidence="5">The sequence shown here is derived from an EMBL/GenBank/DDBJ whole genome shotgun (WGS) entry which is preliminary data.</text>
</comment>
<keyword evidence="6" id="KW-1185">Reference proteome</keyword>
<keyword evidence="4" id="KW-0472">Membrane</keyword>